<evidence type="ECO:0000313" key="7">
    <source>
        <dbReference type="Proteomes" id="UP001501116"/>
    </source>
</evidence>
<dbReference type="PROSITE" id="PS50240">
    <property type="entry name" value="TRYPSIN_DOM"/>
    <property type="match status" value="1"/>
</dbReference>
<dbReference type="Pfam" id="PF00089">
    <property type="entry name" value="Trypsin"/>
    <property type="match status" value="1"/>
</dbReference>
<dbReference type="InterPro" id="IPR009003">
    <property type="entry name" value="Peptidase_S1_PA"/>
</dbReference>
<dbReference type="InterPro" id="IPR043504">
    <property type="entry name" value="Peptidase_S1_PA_chymotrypsin"/>
</dbReference>
<evidence type="ECO:0000259" key="5">
    <source>
        <dbReference type="PROSITE" id="PS50240"/>
    </source>
</evidence>
<keyword evidence="3" id="KW-0378">Hydrolase</keyword>
<evidence type="ECO:0000256" key="1">
    <source>
        <dbReference type="ARBA" id="ARBA00007664"/>
    </source>
</evidence>
<dbReference type="Gene3D" id="2.40.10.10">
    <property type="entry name" value="Trypsin-like serine proteases"/>
    <property type="match status" value="1"/>
</dbReference>
<name>A0ABP5E1G1_9PSEU</name>
<dbReference type="PROSITE" id="PS00135">
    <property type="entry name" value="TRYPSIN_SER"/>
    <property type="match status" value="1"/>
</dbReference>
<dbReference type="InterPro" id="IPR001254">
    <property type="entry name" value="Trypsin_dom"/>
</dbReference>
<gene>
    <name evidence="6" type="ORF">GCM10009754_80090</name>
</gene>
<feature type="domain" description="Peptidase S1" evidence="5">
    <location>
        <begin position="29"/>
        <end position="277"/>
    </location>
</feature>
<feature type="signal peptide" evidence="4">
    <location>
        <begin position="1"/>
        <end position="23"/>
    </location>
</feature>
<protein>
    <submittedName>
        <fullName evidence="6">Trypsin-like serine protease</fullName>
    </submittedName>
</protein>
<dbReference type="PRINTS" id="PR00722">
    <property type="entry name" value="CHYMOTRYPSIN"/>
</dbReference>
<sequence length="277" mass="29146">MTPRVWRRALAVAFVFVSSTAVAVPAQAIINGKPTNEAYSFVVSIQREYKGDPNAQYCGGSLVGPNWVLTAAHCVTKPGANGAPYTPIDPATYRVRVGSNDRTTGGSTANVAEIKPIPGYVNSADRNNGMDIALLRLDHAVPQQPISLATQMPATGTVVRQIGWGFTDVNQHTPDQLPVRLSRLDSPVVPPTSPQCVSDPVAGDAYGIRKGDFCTDYPDDVSGSCGGDSGSPVLQGSLGRYQLAGVVSRGPGDICGQTPDIDTSVAYYRKWLAGVVG</sequence>
<dbReference type="Proteomes" id="UP001501116">
    <property type="component" value="Unassembled WGS sequence"/>
</dbReference>
<evidence type="ECO:0000313" key="6">
    <source>
        <dbReference type="EMBL" id="GAA1989798.1"/>
    </source>
</evidence>
<keyword evidence="7" id="KW-1185">Reference proteome</keyword>
<evidence type="ECO:0000256" key="2">
    <source>
        <dbReference type="ARBA" id="ARBA00023157"/>
    </source>
</evidence>
<evidence type="ECO:0000256" key="3">
    <source>
        <dbReference type="RuleBase" id="RU363034"/>
    </source>
</evidence>
<dbReference type="InterPro" id="IPR050430">
    <property type="entry name" value="Peptidase_S1"/>
</dbReference>
<dbReference type="RefSeq" id="WP_344430858.1">
    <property type="nucleotide sequence ID" value="NZ_BAAANN010000053.1"/>
</dbReference>
<dbReference type="SMART" id="SM00020">
    <property type="entry name" value="Tryp_SPc"/>
    <property type="match status" value="1"/>
</dbReference>
<comment type="caution">
    <text evidence="6">The sequence shown here is derived from an EMBL/GenBank/DDBJ whole genome shotgun (WGS) entry which is preliminary data.</text>
</comment>
<evidence type="ECO:0000256" key="4">
    <source>
        <dbReference type="SAM" id="SignalP"/>
    </source>
</evidence>
<keyword evidence="2" id="KW-1015">Disulfide bond</keyword>
<dbReference type="InterPro" id="IPR018114">
    <property type="entry name" value="TRYPSIN_HIS"/>
</dbReference>
<dbReference type="SUPFAM" id="SSF50494">
    <property type="entry name" value="Trypsin-like serine proteases"/>
    <property type="match status" value="1"/>
</dbReference>
<keyword evidence="3" id="KW-0645">Protease</keyword>
<comment type="similarity">
    <text evidence="1">Belongs to the peptidase S1 family.</text>
</comment>
<accession>A0ABP5E1G1</accession>
<dbReference type="PANTHER" id="PTHR24276">
    <property type="entry name" value="POLYSERASE-RELATED"/>
    <property type="match status" value="1"/>
</dbReference>
<keyword evidence="4" id="KW-0732">Signal</keyword>
<dbReference type="PROSITE" id="PS00134">
    <property type="entry name" value="TRYPSIN_HIS"/>
    <property type="match status" value="1"/>
</dbReference>
<feature type="chain" id="PRO_5047397350" evidence="4">
    <location>
        <begin position="24"/>
        <end position="277"/>
    </location>
</feature>
<proteinExistence type="inferred from homology"/>
<dbReference type="InterPro" id="IPR033116">
    <property type="entry name" value="TRYPSIN_SER"/>
</dbReference>
<dbReference type="PANTHER" id="PTHR24276:SF98">
    <property type="entry name" value="FI18310P1-RELATED"/>
    <property type="match status" value="1"/>
</dbReference>
<keyword evidence="3" id="KW-0720">Serine protease</keyword>
<reference evidence="7" key="1">
    <citation type="journal article" date="2019" name="Int. J. Syst. Evol. Microbiol.">
        <title>The Global Catalogue of Microorganisms (GCM) 10K type strain sequencing project: providing services to taxonomists for standard genome sequencing and annotation.</title>
        <authorList>
            <consortium name="The Broad Institute Genomics Platform"/>
            <consortium name="The Broad Institute Genome Sequencing Center for Infectious Disease"/>
            <person name="Wu L."/>
            <person name="Ma J."/>
        </authorList>
    </citation>
    <scope>NUCLEOTIDE SEQUENCE [LARGE SCALE GENOMIC DNA]</scope>
    <source>
        <strain evidence="7">JCM 14545</strain>
    </source>
</reference>
<organism evidence="6 7">
    <name type="scientific">Amycolatopsis minnesotensis</name>
    <dbReference type="NCBI Taxonomy" id="337894"/>
    <lineage>
        <taxon>Bacteria</taxon>
        <taxon>Bacillati</taxon>
        <taxon>Actinomycetota</taxon>
        <taxon>Actinomycetes</taxon>
        <taxon>Pseudonocardiales</taxon>
        <taxon>Pseudonocardiaceae</taxon>
        <taxon>Amycolatopsis</taxon>
    </lineage>
</organism>
<dbReference type="EMBL" id="BAAANN010000053">
    <property type="protein sequence ID" value="GAA1989798.1"/>
    <property type="molecule type" value="Genomic_DNA"/>
</dbReference>
<dbReference type="InterPro" id="IPR001314">
    <property type="entry name" value="Peptidase_S1A"/>
</dbReference>